<gene>
    <name evidence="1" type="ORF">FA95DRAFT_584201</name>
</gene>
<evidence type="ECO:0000313" key="1">
    <source>
        <dbReference type="EMBL" id="KAI0042381.1"/>
    </source>
</evidence>
<name>A0ACB8RFC5_9AGAM</name>
<reference evidence="1" key="1">
    <citation type="submission" date="2021-02" db="EMBL/GenBank/DDBJ databases">
        <authorList>
            <consortium name="DOE Joint Genome Institute"/>
            <person name="Ahrendt S."/>
            <person name="Looney B.P."/>
            <person name="Miyauchi S."/>
            <person name="Morin E."/>
            <person name="Drula E."/>
            <person name="Courty P.E."/>
            <person name="Chicoki N."/>
            <person name="Fauchery L."/>
            <person name="Kohler A."/>
            <person name="Kuo A."/>
            <person name="Labutti K."/>
            <person name="Pangilinan J."/>
            <person name="Lipzen A."/>
            <person name="Riley R."/>
            <person name="Andreopoulos W."/>
            <person name="He G."/>
            <person name="Johnson J."/>
            <person name="Barry K.W."/>
            <person name="Grigoriev I.V."/>
            <person name="Nagy L."/>
            <person name="Hibbett D."/>
            <person name="Henrissat B."/>
            <person name="Matheny P.B."/>
            <person name="Labbe J."/>
            <person name="Martin F."/>
        </authorList>
    </citation>
    <scope>NUCLEOTIDE SEQUENCE</scope>
    <source>
        <strain evidence="1">FP105234-sp</strain>
    </source>
</reference>
<proteinExistence type="predicted"/>
<keyword evidence="2" id="KW-1185">Reference proteome</keyword>
<evidence type="ECO:0000313" key="2">
    <source>
        <dbReference type="Proteomes" id="UP000814033"/>
    </source>
</evidence>
<accession>A0ACB8RFC5</accession>
<dbReference type="Proteomes" id="UP000814033">
    <property type="component" value="Unassembled WGS sequence"/>
</dbReference>
<dbReference type="EMBL" id="MU276069">
    <property type="protein sequence ID" value="KAI0042381.1"/>
    <property type="molecule type" value="Genomic_DNA"/>
</dbReference>
<reference evidence="1" key="2">
    <citation type="journal article" date="2022" name="New Phytol.">
        <title>Evolutionary transition to the ectomycorrhizal habit in the genomes of a hyperdiverse lineage of mushroom-forming fungi.</title>
        <authorList>
            <person name="Looney B."/>
            <person name="Miyauchi S."/>
            <person name="Morin E."/>
            <person name="Drula E."/>
            <person name="Courty P.E."/>
            <person name="Kohler A."/>
            <person name="Kuo A."/>
            <person name="LaButti K."/>
            <person name="Pangilinan J."/>
            <person name="Lipzen A."/>
            <person name="Riley R."/>
            <person name="Andreopoulos W."/>
            <person name="He G."/>
            <person name="Johnson J."/>
            <person name="Nolan M."/>
            <person name="Tritt A."/>
            <person name="Barry K.W."/>
            <person name="Grigoriev I.V."/>
            <person name="Nagy L.G."/>
            <person name="Hibbett D."/>
            <person name="Henrissat B."/>
            <person name="Matheny P.B."/>
            <person name="Labbe J."/>
            <person name="Martin F.M."/>
        </authorList>
    </citation>
    <scope>NUCLEOTIDE SEQUENCE</scope>
    <source>
        <strain evidence="1">FP105234-sp</strain>
    </source>
</reference>
<comment type="caution">
    <text evidence="1">The sequence shown here is derived from an EMBL/GenBank/DDBJ whole genome shotgun (WGS) entry which is preliminary data.</text>
</comment>
<protein>
    <submittedName>
        <fullName evidence="1">Uncharacterized protein</fullName>
    </submittedName>
</protein>
<sequence>MPASGLGCGMVAVGIVMWCTATWTAKTTPGRLPAGKSRNGARCSAAPMPRHPPWATKSGKGSSDGMNDGATLMDASNVTRSALGYVPEPGGSAFGAAVVRHGAGTEVWQKSASCSSSGGWARDVHGCIELDERTYDPYEHA</sequence>
<organism evidence="1 2">
    <name type="scientific">Auriscalpium vulgare</name>
    <dbReference type="NCBI Taxonomy" id="40419"/>
    <lineage>
        <taxon>Eukaryota</taxon>
        <taxon>Fungi</taxon>
        <taxon>Dikarya</taxon>
        <taxon>Basidiomycota</taxon>
        <taxon>Agaricomycotina</taxon>
        <taxon>Agaricomycetes</taxon>
        <taxon>Russulales</taxon>
        <taxon>Auriscalpiaceae</taxon>
        <taxon>Auriscalpium</taxon>
    </lineage>
</organism>